<protein>
    <submittedName>
        <fullName evidence="4">ARM repeat-containing protein</fullName>
    </submittedName>
</protein>
<name>A0A8H4A9Z8_GIGMA</name>
<feature type="compositionally biased region" description="Polar residues" evidence="3">
    <location>
        <begin position="145"/>
        <end position="158"/>
    </location>
</feature>
<organism evidence="4 5">
    <name type="scientific">Gigaspora margarita</name>
    <dbReference type="NCBI Taxonomy" id="4874"/>
    <lineage>
        <taxon>Eukaryota</taxon>
        <taxon>Fungi</taxon>
        <taxon>Fungi incertae sedis</taxon>
        <taxon>Mucoromycota</taxon>
        <taxon>Glomeromycotina</taxon>
        <taxon>Glomeromycetes</taxon>
        <taxon>Diversisporales</taxon>
        <taxon>Gigasporaceae</taxon>
        <taxon>Gigaspora</taxon>
    </lineage>
</organism>
<feature type="compositionally biased region" description="Acidic residues" evidence="3">
    <location>
        <begin position="16"/>
        <end position="28"/>
    </location>
</feature>
<feature type="compositionally biased region" description="Polar residues" evidence="3">
    <location>
        <begin position="875"/>
        <end position="886"/>
    </location>
</feature>
<feature type="compositionally biased region" description="Low complexity" evidence="3">
    <location>
        <begin position="159"/>
        <end position="188"/>
    </location>
</feature>
<accession>A0A8H4A9Z8</accession>
<comment type="caution">
    <text evidence="4">The sequence shown here is derived from an EMBL/GenBank/DDBJ whole genome shotgun (WGS) entry which is preliminary data.</text>
</comment>
<gene>
    <name evidence="4" type="ORF">F8M41_025716</name>
</gene>
<feature type="repeat" description="HEAT" evidence="2">
    <location>
        <begin position="617"/>
        <end position="652"/>
    </location>
</feature>
<evidence type="ECO:0000256" key="3">
    <source>
        <dbReference type="SAM" id="MobiDB-lite"/>
    </source>
</evidence>
<dbReference type="Gene3D" id="1.25.10.10">
    <property type="entry name" value="Leucine-rich Repeat Variant"/>
    <property type="match status" value="1"/>
</dbReference>
<feature type="region of interest" description="Disordered" evidence="3">
    <location>
        <begin position="863"/>
        <end position="886"/>
    </location>
</feature>
<dbReference type="EMBL" id="WTPW01000931">
    <property type="protein sequence ID" value="KAF0468963.1"/>
    <property type="molecule type" value="Genomic_DNA"/>
</dbReference>
<proteinExistence type="predicted"/>
<keyword evidence="1" id="KW-0677">Repeat</keyword>
<evidence type="ECO:0000313" key="4">
    <source>
        <dbReference type="EMBL" id="KAF0468963.1"/>
    </source>
</evidence>
<dbReference type="SUPFAM" id="SSF48371">
    <property type="entry name" value="ARM repeat"/>
    <property type="match status" value="1"/>
</dbReference>
<evidence type="ECO:0000256" key="2">
    <source>
        <dbReference type="PROSITE-ProRule" id="PRU00103"/>
    </source>
</evidence>
<dbReference type="InterPro" id="IPR021133">
    <property type="entry name" value="HEAT_type_2"/>
</dbReference>
<dbReference type="PANTHER" id="PTHR10648">
    <property type="entry name" value="SERINE/THREONINE-PROTEIN PHOSPHATASE PP2A 65 KDA REGULATORY SUBUNIT"/>
    <property type="match status" value="1"/>
</dbReference>
<dbReference type="InterPro" id="IPR011989">
    <property type="entry name" value="ARM-like"/>
</dbReference>
<feature type="repeat" description="HEAT" evidence="2">
    <location>
        <begin position="500"/>
        <end position="538"/>
    </location>
</feature>
<dbReference type="GO" id="GO:0019888">
    <property type="term" value="F:protein phosphatase regulator activity"/>
    <property type="evidence" value="ECO:0007669"/>
    <property type="project" value="TreeGrafter"/>
</dbReference>
<dbReference type="InterPro" id="IPR016024">
    <property type="entry name" value="ARM-type_fold"/>
</dbReference>
<keyword evidence="5" id="KW-1185">Reference proteome</keyword>
<feature type="region of interest" description="Disordered" evidence="3">
    <location>
        <begin position="145"/>
        <end position="200"/>
    </location>
</feature>
<dbReference type="PANTHER" id="PTHR10648:SF1">
    <property type="entry name" value="SERINE_THREONINE-PROTEIN PHOSPHATASE 4 REGULATORY SUBUNIT 1"/>
    <property type="match status" value="1"/>
</dbReference>
<evidence type="ECO:0000256" key="1">
    <source>
        <dbReference type="ARBA" id="ARBA00022737"/>
    </source>
</evidence>
<dbReference type="InterPro" id="IPR051023">
    <property type="entry name" value="PP2A_Regulatory_Subunit_A"/>
</dbReference>
<feature type="region of interest" description="Disordered" evidence="3">
    <location>
        <begin position="1"/>
        <end position="28"/>
    </location>
</feature>
<reference evidence="4 5" key="1">
    <citation type="journal article" date="2019" name="Environ. Microbiol.">
        <title>At the nexus of three kingdoms: the genome of the mycorrhizal fungus Gigaspora margarita provides insights into plant, endobacterial and fungal interactions.</title>
        <authorList>
            <person name="Venice F."/>
            <person name="Ghignone S."/>
            <person name="Salvioli di Fossalunga A."/>
            <person name="Amselem J."/>
            <person name="Novero M."/>
            <person name="Xianan X."/>
            <person name="Sedzielewska Toro K."/>
            <person name="Morin E."/>
            <person name="Lipzen A."/>
            <person name="Grigoriev I.V."/>
            <person name="Henrissat B."/>
            <person name="Martin F.M."/>
            <person name="Bonfante P."/>
        </authorList>
    </citation>
    <scope>NUCLEOTIDE SEQUENCE [LARGE SCALE GENOMIC DNA]</scope>
    <source>
        <strain evidence="4 5">BEG34</strain>
    </source>
</reference>
<sequence length="886" mass="99403">MSDLGLENSDQTLQEREEDLEDGGDLDTEELLAAMAENSSDQFSEVPPEEIEDEELLLDDTLSPLEKIFLYVKSDLVFHRVFIAKELPSLIKDVEISEAVEYVLPLMNSLGTDPEDHVREAFVPELDKIIWFYYSHCPLREIPTEITTDNIQSDNNSTSRPLTPQRPQTPQSPQIPQRPQTPIQQSLPSQPPTPTNHLPYLSPAAFTPLLHALLLDQNTGIAQVAQNVIQSLVERILEEPDVNPKEKELLEKETLEGVVLGIGRLDQEKVKREELNEWEADCDDTSVGAVTGIEEEVELGRMTMMSLISSLAPIVGPERCIRLFVPELDKMMEEPVFYVRKEAALAIGSLANVLPLDIITSKLLPIYDHFSTDPIWHVRRSCCLVLPTLCSKLPDEMKSDRAVKGIEIFAGDVSRSVRSAAGEIIGELIATFQPDGKVPESLVHHFLSLGPVRENNLSNGVTSGTYNNNPGQRDPERPVICAFNFPAVVLTLGESSWDDLKDTYIPLTRDMQIKVRRSLACSLHEIAKVIGPTKTENDLLNVFTYYLDDIDEVKSGIIEHLAAFIECLPQSTRNNYLPSLNDVWDGVKNHWRLRDEITKQIPALCRLFDEQYVLNHILPLTIRAVKDEVASVRETAVASFPALFEVIRNDESCFHDMINRVCNFVSDSGFRGRVIYVQICNALISTEFSKADFEKYFLHGLEKLSSDNVVNVRIALGRIVGELCQLEQYYQDPATRPSQITYLINKLAEDLDFDVRSFVFPLLSPEERSKFISSTIQAMAESVENGMLHINEESNQLEVVKPKSQGSVETAPLNSSLSDISNSTEMNHELQVVENGHNSSRVIMGEIPIAFIRPNNVIDVDNNNNNNNNNHNNISTQNLIASTSPT</sequence>
<dbReference type="GO" id="GO:0005737">
    <property type="term" value="C:cytoplasm"/>
    <property type="evidence" value="ECO:0007669"/>
    <property type="project" value="TreeGrafter"/>
</dbReference>
<evidence type="ECO:0000313" key="5">
    <source>
        <dbReference type="Proteomes" id="UP000439903"/>
    </source>
</evidence>
<dbReference type="Proteomes" id="UP000439903">
    <property type="component" value="Unassembled WGS sequence"/>
</dbReference>
<dbReference type="PROSITE" id="PS50077">
    <property type="entry name" value="HEAT_REPEAT"/>
    <property type="match status" value="2"/>
</dbReference>
<dbReference type="AlphaFoldDB" id="A0A8H4A9Z8"/>
<feature type="compositionally biased region" description="Low complexity" evidence="3">
    <location>
        <begin position="863"/>
        <end position="874"/>
    </location>
</feature>
<dbReference type="OrthoDB" id="340346at2759"/>